<evidence type="ECO:0000313" key="2">
    <source>
        <dbReference type="Proteomes" id="UP000655588"/>
    </source>
</evidence>
<protein>
    <recommendedName>
        <fullName evidence="3">ER-bound oxygenase mpaB/mpaB'/Rubber oxygenase catalytic domain-containing protein</fullName>
    </recommendedName>
</protein>
<dbReference type="PANTHER" id="PTHR37159">
    <property type="entry name" value="GH11867P"/>
    <property type="match status" value="1"/>
</dbReference>
<comment type="caution">
    <text evidence="1">The sequence shown here is derived from an EMBL/GenBank/DDBJ whole genome shotgun (WGS) entry which is preliminary data.</text>
</comment>
<proteinExistence type="predicted"/>
<dbReference type="Proteomes" id="UP000655588">
    <property type="component" value="Unassembled WGS sequence"/>
</dbReference>
<reference evidence="1" key="1">
    <citation type="submission" date="2019-11" db="EMBL/GenBank/DDBJ databases">
        <title>The nuclear and mitochondrial genomes of Frieseomelitta varia - a highly eusocial stingless bee (Meliponini) with a permanently sterile worker caste.</title>
        <authorList>
            <person name="Freitas F.C.P."/>
            <person name="Lourenco A.P."/>
            <person name="Nunes F.M.F."/>
            <person name="Paschoal A.R."/>
            <person name="Abreu F.C.P."/>
            <person name="Barbin F.O."/>
            <person name="Bataglia L."/>
            <person name="Cardoso-Junior C.A.M."/>
            <person name="Cervoni M.S."/>
            <person name="Silva S.R."/>
            <person name="Dalarmi F."/>
            <person name="Del Lama M.A."/>
            <person name="Depintor T.S."/>
            <person name="Ferreira K.M."/>
            <person name="Goria P.S."/>
            <person name="Jaskot M.C."/>
            <person name="Lago D.C."/>
            <person name="Luna-Lucena D."/>
            <person name="Moda L.M."/>
            <person name="Nascimento L."/>
            <person name="Pedrino M."/>
            <person name="Rabico F.O."/>
            <person name="Sanches F.C."/>
            <person name="Santos D.E."/>
            <person name="Santos C.G."/>
            <person name="Vieira J."/>
            <person name="Lopes T.F."/>
            <person name="Barchuk A.R."/>
            <person name="Hartfelder K."/>
            <person name="Simoes Z.L.P."/>
            <person name="Bitondi M.M.G."/>
            <person name="Pinheiro D.G."/>
        </authorList>
    </citation>
    <scope>NUCLEOTIDE SEQUENCE</scope>
    <source>
        <strain evidence="1">USP_RPSP 00005682</strain>
        <tissue evidence="1">Whole individual</tissue>
    </source>
</reference>
<dbReference type="PANTHER" id="PTHR37159:SF1">
    <property type="entry name" value="GH11867P"/>
    <property type="match status" value="1"/>
</dbReference>
<keyword evidence="2" id="KW-1185">Reference proteome</keyword>
<gene>
    <name evidence="1" type="ORF">E2986_00058</name>
</gene>
<dbReference type="AlphaFoldDB" id="A0A833W7W5"/>
<evidence type="ECO:0000313" key="1">
    <source>
        <dbReference type="EMBL" id="KAF3426972.1"/>
    </source>
</evidence>
<organism evidence="1 2">
    <name type="scientific">Frieseomelitta varia</name>
    <dbReference type="NCBI Taxonomy" id="561572"/>
    <lineage>
        <taxon>Eukaryota</taxon>
        <taxon>Metazoa</taxon>
        <taxon>Ecdysozoa</taxon>
        <taxon>Arthropoda</taxon>
        <taxon>Hexapoda</taxon>
        <taxon>Insecta</taxon>
        <taxon>Pterygota</taxon>
        <taxon>Neoptera</taxon>
        <taxon>Endopterygota</taxon>
        <taxon>Hymenoptera</taxon>
        <taxon>Apocrita</taxon>
        <taxon>Aculeata</taxon>
        <taxon>Apoidea</taxon>
        <taxon>Anthophila</taxon>
        <taxon>Apidae</taxon>
        <taxon>Frieseomelitta</taxon>
    </lineage>
</organism>
<dbReference type="EMBL" id="WNWW01000281">
    <property type="protein sequence ID" value="KAF3426972.1"/>
    <property type="molecule type" value="Genomic_DNA"/>
</dbReference>
<name>A0A833W7W5_9HYME</name>
<sequence>MTYKKHINDAQPSTVDEHFQLILDDREIIDSEFVEVTPDDLPDWFDEKLFKTGQEFYVRNLLGFAAGHITGLTAIIAVPDILEVLLFTKRNATFKLSYKRFAETLLLMYALLRSDIFAPNSKWFNALNVIRRRHANVNKRRVSRGLHGIYQKDMAITQFGFLGYIFVCPEKLGLARSTYEEMKGYNHLWQVIGHLLDIDDRINICRRTVEETTELCRRIQTEIIAKHLKNPRPEFLRMTTNIVHGLWYIDFSINEDSFLVLTYDLTGIKCWFHIKNTKPLSWYSYLNLKYRQTTMCLLNVPLIGWLLRSAFNLFLGLTYWILEYYPIVPILAFGKKDGQIVLYEKS</sequence>
<evidence type="ECO:0008006" key="3">
    <source>
        <dbReference type="Google" id="ProtNLM"/>
    </source>
</evidence>
<accession>A0A833W7W5</accession>